<dbReference type="InterPro" id="IPR017853">
    <property type="entry name" value="GH"/>
</dbReference>
<evidence type="ECO:0008006" key="2">
    <source>
        <dbReference type="Google" id="ProtNLM"/>
    </source>
</evidence>
<accession>A0A382RB16</accession>
<reference evidence="1" key="1">
    <citation type="submission" date="2018-05" db="EMBL/GenBank/DDBJ databases">
        <authorList>
            <person name="Lanie J.A."/>
            <person name="Ng W.-L."/>
            <person name="Kazmierczak K.M."/>
            <person name="Andrzejewski T.M."/>
            <person name="Davidsen T.M."/>
            <person name="Wayne K.J."/>
            <person name="Tettelin H."/>
            <person name="Glass J.I."/>
            <person name="Rusch D."/>
            <person name="Podicherti R."/>
            <person name="Tsui H.-C.T."/>
            <person name="Winkler M.E."/>
        </authorList>
    </citation>
    <scope>NUCLEOTIDE SEQUENCE</scope>
</reference>
<organism evidence="1">
    <name type="scientific">marine metagenome</name>
    <dbReference type="NCBI Taxonomy" id="408172"/>
    <lineage>
        <taxon>unclassified sequences</taxon>
        <taxon>metagenomes</taxon>
        <taxon>ecological metagenomes</taxon>
    </lineage>
</organism>
<dbReference type="AlphaFoldDB" id="A0A382RB16"/>
<gene>
    <name evidence="1" type="ORF">METZ01_LOCUS347062</name>
</gene>
<evidence type="ECO:0000313" key="1">
    <source>
        <dbReference type="EMBL" id="SVC94208.1"/>
    </source>
</evidence>
<feature type="non-terminal residue" evidence="1">
    <location>
        <position position="275"/>
    </location>
</feature>
<name>A0A382RB16_9ZZZZ</name>
<dbReference type="EMBL" id="UINC01120005">
    <property type="protein sequence ID" value="SVC94208.1"/>
    <property type="molecule type" value="Genomic_DNA"/>
</dbReference>
<proteinExistence type="predicted"/>
<sequence length="275" mass="30986">MIMDPACGEQLVRYVGDAIQFTLRNVPVGQSAFLRTNIGRAKLIRQEIIRSIQEPEVQLEASWRDVPLKQDAGDWHATFALTEVGWFQSKAYTVDREGRQYWPDGDNFGLSVHPNSCRMANTIYCAFPRMFGPNKYAKDTSGFNESEQIHSLDHEGYTVIPPGGTLRDLRAELPHIFERLGCRILHLLPVNPTPTTYARMGRFGSPYACGDLTAVDPSLVVFDKRVTGVEQFCELADAVHGHCGQFFLDLVVNHTGWGSTLQETHPDWFLREDNG</sequence>
<protein>
    <recommendedName>
        <fullName evidence="2">Glycosyl hydrolase family 13 catalytic domain-containing protein</fullName>
    </recommendedName>
</protein>
<dbReference type="Gene3D" id="3.20.20.80">
    <property type="entry name" value="Glycosidases"/>
    <property type="match status" value="1"/>
</dbReference>
<dbReference type="SUPFAM" id="SSF51445">
    <property type="entry name" value="(Trans)glycosidases"/>
    <property type="match status" value="1"/>
</dbReference>